<dbReference type="PANTHER" id="PTHR11795:SF445">
    <property type="entry name" value="AMINO ACID ABC TRANSPORTER PERMEASE PROTEIN"/>
    <property type="match status" value="1"/>
</dbReference>
<keyword evidence="7 9" id="KW-0472">Membrane</keyword>
<evidence type="ECO:0000256" key="3">
    <source>
        <dbReference type="ARBA" id="ARBA00022475"/>
    </source>
</evidence>
<evidence type="ECO:0000313" key="11">
    <source>
        <dbReference type="Proteomes" id="UP000305888"/>
    </source>
</evidence>
<dbReference type="InterPro" id="IPR052157">
    <property type="entry name" value="BCAA_transport_permease"/>
</dbReference>
<evidence type="ECO:0000256" key="5">
    <source>
        <dbReference type="ARBA" id="ARBA00022970"/>
    </source>
</evidence>
<dbReference type="InterPro" id="IPR001851">
    <property type="entry name" value="ABC_transp_permease"/>
</dbReference>
<accession>A0A5B8FI53</accession>
<feature type="transmembrane region" description="Helical" evidence="9">
    <location>
        <begin position="135"/>
        <end position="159"/>
    </location>
</feature>
<evidence type="ECO:0000256" key="4">
    <source>
        <dbReference type="ARBA" id="ARBA00022692"/>
    </source>
</evidence>
<dbReference type="AlphaFoldDB" id="A0A5B8FI53"/>
<sequence length="288" mass="30058">MTNLLQALLDGVLNGGVYGVIAIGLTLVFGILGIVNFAHAQFVMIGMYVAWFAWHTLRLDPIAGAFLSLLVGGAIGAALEYLFVRHVVKASVVAQIFLTVGLIAVLENVALIFLGSDYRSVQTAYQTQALHLGPILVSVPYLLAFAAAVIMAVSLRFLLTSTWTGRAIRATAQDEQAAISFGINTRKIYALAFGLGTGLTAFGGGIILPYATVNPTVGAHYVVLMFTVAVLGGLGSTTGALAGGVLVGVIQSISTLILPVQMKDLALFVVFIAILAVRPQGLLGGVSR</sequence>
<keyword evidence="6 9" id="KW-1133">Transmembrane helix</keyword>
<dbReference type="Proteomes" id="UP000305888">
    <property type="component" value="Chromosome"/>
</dbReference>
<reference evidence="10 11" key="1">
    <citation type="submission" date="2019-06" db="EMBL/GenBank/DDBJ databases">
        <title>Genome sequence of Rhodobacteraceae bacterium D4M1.</title>
        <authorList>
            <person name="Cao J."/>
        </authorList>
    </citation>
    <scope>NUCLEOTIDE SEQUENCE [LARGE SCALE GENOMIC DNA]</scope>
    <source>
        <strain evidence="10 11">D4M1</strain>
    </source>
</reference>
<dbReference type="PANTHER" id="PTHR11795">
    <property type="entry name" value="BRANCHED-CHAIN AMINO ACID TRANSPORT SYSTEM PERMEASE PROTEIN LIVH"/>
    <property type="match status" value="1"/>
</dbReference>
<dbReference type="CDD" id="cd06582">
    <property type="entry name" value="TM_PBP1_LivH_like"/>
    <property type="match status" value="1"/>
</dbReference>
<keyword evidence="11" id="KW-1185">Reference proteome</keyword>
<feature type="transmembrane region" description="Helical" evidence="9">
    <location>
        <begin position="42"/>
        <end position="57"/>
    </location>
</feature>
<feature type="transmembrane region" description="Helical" evidence="9">
    <location>
        <begin position="63"/>
        <end position="84"/>
    </location>
</feature>
<protein>
    <submittedName>
        <fullName evidence="10">Branched-chain amino acid ABC transporter permease</fullName>
    </submittedName>
</protein>
<evidence type="ECO:0000256" key="1">
    <source>
        <dbReference type="ARBA" id="ARBA00004651"/>
    </source>
</evidence>
<dbReference type="OrthoDB" id="9810089at2"/>
<name>A0A5B8FI53_9RHOB</name>
<dbReference type="KEGG" id="ppru:FDP22_16955"/>
<feature type="transmembrane region" description="Helical" evidence="9">
    <location>
        <begin position="96"/>
        <end position="115"/>
    </location>
</feature>
<keyword evidence="4 9" id="KW-0812">Transmembrane</keyword>
<dbReference type="GO" id="GO:0022857">
    <property type="term" value="F:transmembrane transporter activity"/>
    <property type="evidence" value="ECO:0007669"/>
    <property type="project" value="InterPro"/>
</dbReference>
<organism evidence="10 11">
    <name type="scientific">Paroceanicella profunda</name>
    <dbReference type="NCBI Taxonomy" id="2579971"/>
    <lineage>
        <taxon>Bacteria</taxon>
        <taxon>Pseudomonadati</taxon>
        <taxon>Pseudomonadota</taxon>
        <taxon>Alphaproteobacteria</taxon>
        <taxon>Rhodobacterales</taxon>
        <taxon>Paracoccaceae</taxon>
        <taxon>Paroceanicella</taxon>
    </lineage>
</organism>
<dbReference type="GO" id="GO:0005886">
    <property type="term" value="C:plasma membrane"/>
    <property type="evidence" value="ECO:0007669"/>
    <property type="project" value="UniProtKB-SubCell"/>
</dbReference>
<evidence type="ECO:0000313" key="10">
    <source>
        <dbReference type="EMBL" id="QDL93321.1"/>
    </source>
</evidence>
<comment type="subcellular location">
    <subcellularLocation>
        <location evidence="1">Cell membrane</location>
        <topology evidence="1">Multi-pass membrane protein</topology>
    </subcellularLocation>
</comment>
<dbReference type="Pfam" id="PF02653">
    <property type="entry name" value="BPD_transp_2"/>
    <property type="match status" value="1"/>
</dbReference>
<comment type="similarity">
    <text evidence="8">Belongs to the binding-protein-dependent transport system permease family. LivHM subfamily.</text>
</comment>
<feature type="transmembrane region" description="Helical" evidence="9">
    <location>
        <begin position="217"/>
        <end position="234"/>
    </location>
</feature>
<dbReference type="GO" id="GO:0006865">
    <property type="term" value="P:amino acid transport"/>
    <property type="evidence" value="ECO:0007669"/>
    <property type="project" value="UniProtKB-KW"/>
</dbReference>
<gene>
    <name evidence="10" type="ORF">FDP22_16955</name>
</gene>
<dbReference type="EMBL" id="CP040818">
    <property type="protein sequence ID" value="QDL93321.1"/>
    <property type="molecule type" value="Genomic_DNA"/>
</dbReference>
<feature type="transmembrane region" description="Helical" evidence="9">
    <location>
        <begin position="265"/>
        <end position="286"/>
    </location>
</feature>
<keyword evidence="3" id="KW-1003">Cell membrane</keyword>
<feature type="transmembrane region" description="Helical" evidence="9">
    <location>
        <begin position="12"/>
        <end position="35"/>
    </location>
</feature>
<evidence type="ECO:0000256" key="7">
    <source>
        <dbReference type="ARBA" id="ARBA00023136"/>
    </source>
</evidence>
<evidence type="ECO:0000256" key="6">
    <source>
        <dbReference type="ARBA" id="ARBA00022989"/>
    </source>
</evidence>
<evidence type="ECO:0000256" key="9">
    <source>
        <dbReference type="SAM" id="Phobius"/>
    </source>
</evidence>
<evidence type="ECO:0000256" key="8">
    <source>
        <dbReference type="ARBA" id="ARBA00037998"/>
    </source>
</evidence>
<evidence type="ECO:0000256" key="2">
    <source>
        <dbReference type="ARBA" id="ARBA00022448"/>
    </source>
</evidence>
<keyword evidence="2" id="KW-0813">Transport</keyword>
<feature type="transmembrane region" description="Helical" evidence="9">
    <location>
        <begin position="188"/>
        <end position="211"/>
    </location>
</feature>
<proteinExistence type="inferred from homology"/>
<dbReference type="RefSeq" id="WP_138576040.1">
    <property type="nucleotide sequence ID" value="NZ_CP040818.1"/>
</dbReference>
<keyword evidence="5" id="KW-0029">Amino-acid transport</keyword>